<dbReference type="GO" id="GO:0032993">
    <property type="term" value="C:protein-DNA complex"/>
    <property type="evidence" value="ECO:0007669"/>
    <property type="project" value="TreeGrafter"/>
</dbReference>
<proteinExistence type="predicted"/>
<feature type="domain" description="OmpR/PhoB-type" evidence="9">
    <location>
        <begin position="124"/>
        <end position="224"/>
    </location>
</feature>
<dbReference type="SUPFAM" id="SSF52172">
    <property type="entry name" value="CheY-like"/>
    <property type="match status" value="1"/>
</dbReference>
<evidence type="ECO:0000256" key="3">
    <source>
        <dbReference type="ARBA" id="ARBA00023125"/>
    </source>
</evidence>
<dbReference type="GO" id="GO:0000976">
    <property type="term" value="F:transcription cis-regulatory region binding"/>
    <property type="evidence" value="ECO:0007669"/>
    <property type="project" value="TreeGrafter"/>
</dbReference>
<evidence type="ECO:0000256" key="5">
    <source>
        <dbReference type="ARBA" id="ARBA00024867"/>
    </source>
</evidence>
<dbReference type="GO" id="GO:0005829">
    <property type="term" value="C:cytosol"/>
    <property type="evidence" value="ECO:0007669"/>
    <property type="project" value="TreeGrafter"/>
</dbReference>
<dbReference type="RefSeq" id="WP_212695029.1">
    <property type="nucleotide sequence ID" value="NZ_CP058649.1"/>
</dbReference>
<dbReference type="GO" id="GO:0006355">
    <property type="term" value="P:regulation of DNA-templated transcription"/>
    <property type="evidence" value="ECO:0007669"/>
    <property type="project" value="InterPro"/>
</dbReference>
<dbReference type="Gene3D" id="3.40.50.2300">
    <property type="match status" value="1"/>
</dbReference>
<protein>
    <recommendedName>
        <fullName evidence="1">Stage 0 sporulation protein A homolog</fullName>
    </recommendedName>
</protein>
<evidence type="ECO:0000256" key="4">
    <source>
        <dbReference type="ARBA" id="ARBA00023163"/>
    </source>
</evidence>
<dbReference type="Proteomes" id="UP000683246">
    <property type="component" value="Chromosome"/>
</dbReference>
<dbReference type="InterPro" id="IPR001789">
    <property type="entry name" value="Sig_transdc_resp-reg_receiver"/>
</dbReference>
<accession>A0A8J8MMR6</accession>
<keyword evidence="11" id="KW-1185">Reference proteome</keyword>
<feature type="modified residue" description="4-aspartylphosphate" evidence="6">
    <location>
        <position position="52"/>
    </location>
</feature>
<dbReference type="PROSITE" id="PS50110">
    <property type="entry name" value="RESPONSE_REGULATORY"/>
    <property type="match status" value="1"/>
</dbReference>
<evidence type="ECO:0000259" key="9">
    <source>
        <dbReference type="PROSITE" id="PS51755"/>
    </source>
</evidence>
<evidence type="ECO:0000256" key="1">
    <source>
        <dbReference type="ARBA" id="ARBA00018672"/>
    </source>
</evidence>
<evidence type="ECO:0000259" key="8">
    <source>
        <dbReference type="PROSITE" id="PS50110"/>
    </source>
</evidence>
<feature type="domain" description="Response regulatory" evidence="8">
    <location>
        <begin position="3"/>
        <end position="116"/>
    </location>
</feature>
<dbReference type="PANTHER" id="PTHR48111">
    <property type="entry name" value="REGULATOR OF RPOS"/>
    <property type="match status" value="1"/>
</dbReference>
<keyword evidence="4" id="KW-0804">Transcription</keyword>
<dbReference type="EMBL" id="CP058649">
    <property type="protein sequence ID" value="QUI24334.1"/>
    <property type="molecule type" value="Genomic_DNA"/>
</dbReference>
<dbReference type="Pfam" id="PF00486">
    <property type="entry name" value="Trans_reg_C"/>
    <property type="match status" value="1"/>
</dbReference>
<dbReference type="AlphaFoldDB" id="A0A8J8MMR6"/>
<dbReference type="Pfam" id="PF00072">
    <property type="entry name" value="Response_reg"/>
    <property type="match status" value="1"/>
</dbReference>
<evidence type="ECO:0000256" key="6">
    <source>
        <dbReference type="PROSITE-ProRule" id="PRU00169"/>
    </source>
</evidence>
<name>A0A8J8MMR6_9FIRM</name>
<dbReference type="InterPro" id="IPR001867">
    <property type="entry name" value="OmpR/PhoB-type_DNA-bd"/>
</dbReference>
<dbReference type="InterPro" id="IPR011006">
    <property type="entry name" value="CheY-like_superfamily"/>
</dbReference>
<comment type="function">
    <text evidence="5">May play the central regulatory role in sporulation. It may be an element of the effector pathway responsible for the activation of sporulation genes in response to nutritional stress. Spo0A may act in concert with spo0H (a sigma factor) to control the expression of some genes that are critical to the sporulation process.</text>
</comment>
<dbReference type="SMART" id="SM00448">
    <property type="entry name" value="REC"/>
    <property type="match status" value="1"/>
</dbReference>
<evidence type="ECO:0000256" key="2">
    <source>
        <dbReference type="ARBA" id="ARBA00023015"/>
    </source>
</evidence>
<evidence type="ECO:0000313" key="10">
    <source>
        <dbReference type="EMBL" id="QUI24334.1"/>
    </source>
</evidence>
<dbReference type="InterPro" id="IPR039420">
    <property type="entry name" value="WalR-like"/>
</dbReference>
<keyword evidence="3 7" id="KW-0238">DNA-binding</keyword>
<keyword evidence="6" id="KW-0597">Phosphoprotein</keyword>
<dbReference type="InterPro" id="IPR036388">
    <property type="entry name" value="WH-like_DNA-bd_sf"/>
</dbReference>
<dbReference type="GO" id="GO:0000156">
    <property type="term" value="F:phosphorelay response regulator activity"/>
    <property type="evidence" value="ECO:0007669"/>
    <property type="project" value="TreeGrafter"/>
</dbReference>
<organism evidence="10 11">
    <name type="scientific">Vallitalea pronyensis</name>
    <dbReference type="NCBI Taxonomy" id="1348613"/>
    <lineage>
        <taxon>Bacteria</taxon>
        <taxon>Bacillati</taxon>
        <taxon>Bacillota</taxon>
        <taxon>Clostridia</taxon>
        <taxon>Lachnospirales</taxon>
        <taxon>Vallitaleaceae</taxon>
        <taxon>Vallitalea</taxon>
    </lineage>
</organism>
<dbReference type="SMART" id="SM00862">
    <property type="entry name" value="Trans_reg_C"/>
    <property type="match status" value="1"/>
</dbReference>
<dbReference type="KEGG" id="vpy:HZI73_19430"/>
<feature type="DNA-binding region" description="OmpR/PhoB-type" evidence="7">
    <location>
        <begin position="124"/>
        <end position="224"/>
    </location>
</feature>
<gene>
    <name evidence="10" type="ORF">HZI73_19430</name>
</gene>
<sequence length="229" mass="26352">MKKILLVEDDKALAYGMEVALKSNKYLVTICRDVASAKEAITHHVYDMAILDIDLPDGTGYEICQYIRHKSDLPIIFLSGLSEEINVVTGLDMGGDDYITKPFQLSILISRMNAIFRRLDKKDYATLTSGNICFWLNEIRLTKDNVHIPISITEYKLLKLLMNHAQTIVTKEQILHFVWDMDENYVDENAIAVNMKRIRSKIEDNPAQPSVIKTVRGLGYIWNRRCEKR</sequence>
<dbReference type="PROSITE" id="PS51755">
    <property type="entry name" value="OMPR_PHOB"/>
    <property type="match status" value="1"/>
</dbReference>
<reference evidence="10" key="1">
    <citation type="submission" date="2020-07" db="EMBL/GenBank/DDBJ databases">
        <title>Vallitalea pronyensis genome.</title>
        <authorList>
            <person name="Postec A."/>
        </authorList>
    </citation>
    <scope>NUCLEOTIDE SEQUENCE</scope>
    <source>
        <strain evidence="10">FatNI3</strain>
    </source>
</reference>
<keyword evidence="2" id="KW-0805">Transcription regulation</keyword>
<dbReference type="CDD" id="cd00383">
    <property type="entry name" value="trans_reg_C"/>
    <property type="match status" value="1"/>
</dbReference>
<dbReference type="Gene3D" id="6.10.250.690">
    <property type="match status" value="1"/>
</dbReference>
<evidence type="ECO:0000313" key="11">
    <source>
        <dbReference type="Proteomes" id="UP000683246"/>
    </source>
</evidence>
<dbReference type="PANTHER" id="PTHR48111:SF73">
    <property type="entry name" value="ALKALINE PHOSPHATASE SYNTHESIS TRANSCRIPTIONAL REGULATORY PROTEIN PHOP"/>
    <property type="match status" value="1"/>
</dbReference>
<evidence type="ECO:0000256" key="7">
    <source>
        <dbReference type="PROSITE-ProRule" id="PRU01091"/>
    </source>
</evidence>
<dbReference type="Gene3D" id="1.10.10.10">
    <property type="entry name" value="Winged helix-like DNA-binding domain superfamily/Winged helix DNA-binding domain"/>
    <property type="match status" value="1"/>
</dbReference>